<name>A0ABV6YPJ6_UNCEI</name>
<comment type="caution">
    <text evidence="2">The sequence shown here is derived from an EMBL/GenBank/DDBJ whole genome shotgun (WGS) entry which is preliminary data.</text>
</comment>
<evidence type="ECO:0000259" key="1">
    <source>
        <dbReference type="Pfam" id="PF13229"/>
    </source>
</evidence>
<evidence type="ECO:0000313" key="3">
    <source>
        <dbReference type="Proteomes" id="UP001594288"/>
    </source>
</evidence>
<dbReference type="Proteomes" id="UP001594288">
    <property type="component" value="Unassembled WGS sequence"/>
</dbReference>
<sequence>MPGKGKSIRSILVFILILCPLTATSVWSDTIHVGESIGSDTTWTAAGNDHIVVDSLRVEPGAILTIEDGCNVHFEQGVYLSVDGTLNAPGTPGGGILFTRRDVGDAWYGLQFNSGSDGTLQYCTVEHATGGSAIYANSAFPTIEHCTLRNCQYGIRATNVSPVLSVSNTIQDNIYAGLYFTGCTNPSISNQIITGHTNTYGAIRMASTGEFHIGTGNVVTGNSWGLTMDMNSYPDAASSGNIPMSGNTNDDGIQVNGGGTTTSIPWRDVEADYIVTTTPSIQSTGTLTIEDGCTVRFESGRTIYTYGILNAPGTPGGGILFTRRDVG</sequence>
<organism evidence="2 3">
    <name type="scientific">Eiseniibacteriota bacterium</name>
    <dbReference type="NCBI Taxonomy" id="2212470"/>
    <lineage>
        <taxon>Bacteria</taxon>
        <taxon>Candidatus Eiseniibacteriota</taxon>
    </lineage>
</organism>
<proteinExistence type="predicted"/>
<dbReference type="SUPFAM" id="SSF51126">
    <property type="entry name" value="Pectin lyase-like"/>
    <property type="match status" value="1"/>
</dbReference>
<feature type="non-terminal residue" evidence="2">
    <location>
        <position position="327"/>
    </location>
</feature>
<reference evidence="2 3" key="1">
    <citation type="submission" date="2024-09" db="EMBL/GenBank/DDBJ databases">
        <authorList>
            <person name="D'Angelo T."/>
        </authorList>
    </citation>
    <scope>NUCLEOTIDE SEQUENCE [LARGE SCALE GENOMIC DNA]</scope>
    <source>
        <strain evidence="2">SAG AM-311-F02</strain>
    </source>
</reference>
<dbReference type="InterPro" id="IPR039448">
    <property type="entry name" value="Beta_helix"/>
</dbReference>
<keyword evidence="3" id="KW-1185">Reference proteome</keyword>
<accession>A0ABV6YPJ6</accession>
<dbReference type="Pfam" id="PF13229">
    <property type="entry name" value="Beta_helix"/>
    <property type="match status" value="1"/>
</dbReference>
<gene>
    <name evidence="2" type="ORF">ACFL2Z_02915</name>
</gene>
<dbReference type="EMBL" id="JBHPEI010000036">
    <property type="protein sequence ID" value="MFC1799842.1"/>
    <property type="molecule type" value="Genomic_DNA"/>
</dbReference>
<dbReference type="Gene3D" id="2.160.20.10">
    <property type="entry name" value="Single-stranded right-handed beta-helix, Pectin lyase-like"/>
    <property type="match status" value="1"/>
</dbReference>
<dbReference type="InterPro" id="IPR012334">
    <property type="entry name" value="Pectin_lyas_fold"/>
</dbReference>
<dbReference type="InterPro" id="IPR011050">
    <property type="entry name" value="Pectin_lyase_fold/virulence"/>
</dbReference>
<feature type="domain" description="Right handed beta helix" evidence="1">
    <location>
        <begin position="102"/>
        <end position="239"/>
    </location>
</feature>
<evidence type="ECO:0000313" key="2">
    <source>
        <dbReference type="EMBL" id="MFC1799842.1"/>
    </source>
</evidence>
<protein>
    <submittedName>
        <fullName evidence="2">Right-handed parallel beta-helix repeat-containing protein</fullName>
    </submittedName>
</protein>